<dbReference type="STRING" id="401562.NS365_09775"/>
<dbReference type="PROSITE" id="PS50949">
    <property type="entry name" value="HTH_GNTR"/>
    <property type="match status" value="1"/>
</dbReference>
<dbReference type="InterPro" id="IPR036390">
    <property type="entry name" value="WH_DNA-bd_sf"/>
</dbReference>
<dbReference type="PRINTS" id="PR00035">
    <property type="entry name" value="HTHGNTR"/>
</dbReference>
<dbReference type="AlphaFoldDB" id="A0A175RFK3"/>
<dbReference type="Proteomes" id="UP000078272">
    <property type="component" value="Unassembled WGS sequence"/>
</dbReference>
<dbReference type="InterPro" id="IPR000524">
    <property type="entry name" value="Tscrpt_reg_HTH_GntR"/>
</dbReference>
<keyword evidence="1" id="KW-0805">Transcription regulation</keyword>
<proteinExistence type="predicted"/>
<evidence type="ECO:0000256" key="3">
    <source>
        <dbReference type="ARBA" id="ARBA00023163"/>
    </source>
</evidence>
<organism evidence="5 6">
    <name type="scientific">Aureimonas ureilytica</name>
    <dbReference type="NCBI Taxonomy" id="401562"/>
    <lineage>
        <taxon>Bacteria</taxon>
        <taxon>Pseudomonadati</taxon>
        <taxon>Pseudomonadota</taxon>
        <taxon>Alphaproteobacteria</taxon>
        <taxon>Hyphomicrobiales</taxon>
        <taxon>Aurantimonadaceae</taxon>
        <taxon>Aureimonas</taxon>
    </lineage>
</organism>
<dbReference type="GO" id="GO:0003677">
    <property type="term" value="F:DNA binding"/>
    <property type="evidence" value="ECO:0007669"/>
    <property type="project" value="UniProtKB-KW"/>
</dbReference>
<comment type="caution">
    <text evidence="5">The sequence shown here is derived from an EMBL/GenBank/DDBJ whole genome shotgun (WGS) entry which is preliminary data.</text>
</comment>
<dbReference type="SMART" id="SM00895">
    <property type="entry name" value="FCD"/>
    <property type="match status" value="1"/>
</dbReference>
<dbReference type="InterPro" id="IPR036388">
    <property type="entry name" value="WH-like_DNA-bd_sf"/>
</dbReference>
<dbReference type="CDD" id="cd07377">
    <property type="entry name" value="WHTH_GntR"/>
    <property type="match status" value="1"/>
</dbReference>
<dbReference type="SUPFAM" id="SSF46785">
    <property type="entry name" value="Winged helix' DNA-binding domain"/>
    <property type="match status" value="1"/>
</dbReference>
<dbReference type="OrthoDB" id="8638122at2"/>
<protein>
    <submittedName>
        <fullName evidence="5">GntR family transcriptional regulator</fullName>
    </submittedName>
</protein>
<dbReference type="GO" id="GO:0003700">
    <property type="term" value="F:DNA-binding transcription factor activity"/>
    <property type="evidence" value="ECO:0007669"/>
    <property type="project" value="InterPro"/>
</dbReference>
<gene>
    <name evidence="5" type="ORF">NS226_00760</name>
</gene>
<dbReference type="SUPFAM" id="SSF48008">
    <property type="entry name" value="GntR ligand-binding domain-like"/>
    <property type="match status" value="1"/>
</dbReference>
<feature type="domain" description="HTH gntR-type" evidence="4">
    <location>
        <begin position="17"/>
        <end position="85"/>
    </location>
</feature>
<evidence type="ECO:0000313" key="5">
    <source>
        <dbReference type="EMBL" id="KTQ98576.1"/>
    </source>
</evidence>
<dbReference type="RefSeq" id="WP_058633359.1">
    <property type="nucleotide sequence ID" value="NZ_LDPZ01000002.1"/>
</dbReference>
<keyword evidence="2" id="KW-0238">DNA-binding</keyword>
<sequence length="240" mass="26859">MTDSKSETSPSEGEPRLSAVDRLVEDLREMFARRSLRVGDALPTERELGEMFGASRNTVREALVVLRAYGLVETRPKVGAVLAGDHGEALRRLFSFHDGISPGEFRDVQGFRRLIEIGIGEEILKRAEPADFDALDRVNDRILKAETSTARAQADYAFHEALIALGANRTTLATFRFLRPVIEDLMRVGKDARPVQANTHETHREIVAALRAGDRLAYAYLMSRHLDYGLRFVPGPRETD</sequence>
<dbReference type="PANTHER" id="PTHR43537">
    <property type="entry name" value="TRANSCRIPTIONAL REGULATOR, GNTR FAMILY"/>
    <property type="match status" value="1"/>
</dbReference>
<evidence type="ECO:0000313" key="6">
    <source>
        <dbReference type="Proteomes" id="UP000078272"/>
    </source>
</evidence>
<reference evidence="5 6" key="1">
    <citation type="journal article" date="2016" name="Front. Microbiol.">
        <title>Genomic Resource of Rice Seed Associated Bacteria.</title>
        <authorList>
            <person name="Midha S."/>
            <person name="Bansal K."/>
            <person name="Sharma S."/>
            <person name="Kumar N."/>
            <person name="Patil P.P."/>
            <person name="Chaudhry V."/>
            <person name="Patil P.B."/>
        </authorList>
    </citation>
    <scope>NUCLEOTIDE SEQUENCE [LARGE SCALE GENOMIC DNA]</scope>
    <source>
        <strain evidence="5 6">NS226</strain>
    </source>
</reference>
<evidence type="ECO:0000256" key="1">
    <source>
        <dbReference type="ARBA" id="ARBA00023015"/>
    </source>
</evidence>
<dbReference type="PATRIC" id="fig|401562.3.peg.1387"/>
<name>A0A175RFK3_9HYPH</name>
<dbReference type="EMBL" id="LDPZ01000002">
    <property type="protein sequence ID" value="KTQ98576.1"/>
    <property type="molecule type" value="Genomic_DNA"/>
</dbReference>
<keyword evidence="3" id="KW-0804">Transcription</keyword>
<dbReference type="Gene3D" id="1.10.10.10">
    <property type="entry name" value="Winged helix-like DNA-binding domain superfamily/Winged helix DNA-binding domain"/>
    <property type="match status" value="1"/>
</dbReference>
<accession>A0A175RFK3</accession>
<evidence type="ECO:0000256" key="2">
    <source>
        <dbReference type="ARBA" id="ARBA00023125"/>
    </source>
</evidence>
<dbReference type="Pfam" id="PF07729">
    <property type="entry name" value="FCD"/>
    <property type="match status" value="1"/>
</dbReference>
<dbReference type="SMART" id="SM00345">
    <property type="entry name" value="HTH_GNTR"/>
    <property type="match status" value="1"/>
</dbReference>
<dbReference type="PANTHER" id="PTHR43537:SF5">
    <property type="entry name" value="UXU OPERON TRANSCRIPTIONAL REGULATOR"/>
    <property type="match status" value="1"/>
</dbReference>
<dbReference type="Pfam" id="PF00392">
    <property type="entry name" value="GntR"/>
    <property type="match status" value="1"/>
</dbReference>
<dbReference type="InterPro" id="IPR011711">
    <property type="entry name" value="GntR_C"/>
</dbReference>
<evidence type="ECO:0000259" key="4">
    <source>
        <dbReference type="PROSITE" id="PS50949"/>
    </source>
</evidence>
<dbReference type="InterPro" id="IPR008920">
    <property type="entry name" value="TF_FadR/GntR_C"/>
</dbReference>
<dbReference type="Gene3D" id="1.20.120.530">
    <property type="entry name" value="GntR ligand-binding domain-like"/>
    <property type="match status" value="1"/>
</dbReference>